<evidence type="ECO:0000256" key="1">
    <source>
        <dbReference type="SAM" id="MobiDB-lite"/>
    </source>
</evidence>
<feature type="region of interest" description="Disordered" evidence="1">
    <location>
        <begin position="126"/>
        <end position="149"/>
    </location>
</feature>
<keyword evidence="2" id="KW-1133">Transmembrane helix</keyword>
<dbReference type="STRING" id="111780.Sta7437_1923"/>
<dbReference type="EMBL" id="CP003653">
    <property type="protein sequence ID" value="AFZ35479.1"/>
    <property type="molecule type" value="Genomic_DNA"/>
</dbReference>
<organism evidence="3 4">
    <name type="scientific">Stanieria cyanosphaera (strain ATCC 29371 / PCC 7437)</name>
    <dbReference type="NCBI Taxonomy" id="111780"/>
    <lineage>
        <taxon>Bacteria</taxon>
        <taxon>Bacillati</taxon>
        <taxon>Cyanobacteriota</taxon>
        <taxon>Cyanophyceae</taxon>
        <taxon>Pleurocapsales</taxon>
        <taxon>Dermocarpellaceae</taxon>
        <taxon>Stanieria</taxon>
    </lineage>
</organism>
<gene>
    <name evidence="3" type="ordered locus">Sta7437_1923</name>
</gene>
<dbReference type="RefSeq" id="WP_015193150.1">
    <property type="nucleotide sequence ID" value="NC_019748.1"/>
</dbReference>
<dbReference type="PANTHER" id="PTHR33825:SF5">
    <property type="entry name" value="TRANSMEMBRANE PROTEIN"/>
    <property type="match status" value="1"/>
</dbReference>
<dbReference type="KEGG" id="scs:Sta7437_1923"/>
<evidence type="ECO:0000313" key="4">
    <source>
        <dbReference type="Proteomes" id="UP000010473"/>
    </source>
</evidence>
<protein>
    <recommendedName>
        <fullName evidence="5">t-SNARE coiled-coil homology domain-containing protein</fullName>
    </recommendedName>
</protein>
<sequence>MTEPLFWLGLSLFLVAVSLTAVLIAALPALQELARAARSAEKLFDTLNREFPPTLEVIRLTGLEINQLTDELDRGVETASAVVKQVDRGFNTTKQQVQQVTTNTHRLVTGVKAAWQAWKNPRRYSVSSLQQSTNSNQLNSKPSSQTKSV</sequence>
<proteinExistence type="predicted"/>
<evidence type="ECO:0000313" key="3">
    <source>
        <dbReference type="EMBL" id="AFZ35479.1"/>
    </source>
</evidence>
<dbReference type="PATRIC" id="fig|111780.3.peg.2011"/>
<feature type="transmembrane region" description="Helical" evidence="2">
    <location>
        <begin position="6"/>
        <end position="30"/>
    </location>
</feature>
<evidence type="ECO:0008006" key="5">
    <source>
        <dbReference type="Google" id="ProtNLM"/>
    </source>
</evidence>
<dbReference type="PANTHER" id="PTHR33825">
    <property type="entry name" value="CHITINASE-LIKE PROTEIN"/>
    <property type="match status" value="1"/>
</dbReference>
<name>K9XTT9_STAC7</name>
<feature type="compositionally biased region" description="Low complexity" evidence="1">
    <location>
        <begin position="126"/>
        <end position="140"/>
    </location>
</feature>
<keyword evidence="2" id="KW-0812">Transmembrane</keyword>
<dbReference type="HOGENOM" id="CLU_112010_1_1_3"/>
<evidence type="ECO:0000256" key="2">
    <source>
        <dbReference type="SAM" id="Phobius"/>
    </source>
</evidence>
<dbReference type="AlphaFoldDB" id="K9XTT9"/>
<dbReference type="Proteomes" id="UP000010473">
    <property type="component" value="Chromosome"/>
</dbReference>
<keyword evidence="4" id="KW-1185">Reference proteome</keyword>
<keyword evidence="2" id="KW-0472">Membrane</keyword>
<reference evidence="4" key="1">
    <citation type="journal article" date="2013" name="Proc. Natl. Acad. Sci. U.S.A.">
        <title>Improving the coverage of the cyanobacterial phylum using diversity-driven genome sequencing.</title>
        <authorList>
            <person name="Shih P.M."/>
            <person name="Wu D."/>
            <person name="Latifi A."/>
            <person name="Axen S.D."/>
            <person name="Fewer D.P."/>
            <person name="Talla E."/>
            <person name="Calteau A."/>
            <person name="Cai F."/>
            <person name="Tandeau de Marsac N."/>
            <person name="Rippka R."/>
            <person name="Herdman M."/>
            <person name="Sivonen K."/>
            <person name="Coursin T."/>
            <person name="Laurent T."/>
            <person name="Goodwin L."/>
            <person name="Nolan M."/>
            <person name="Davenport K.W."/>
            <person name="Han C.S."/>
            <person name="Rubin E.M."/>
            <person name="Eisen J.A."/>
            <person name="Woyke T."/>
            <person name="Gugger M."/>
            <person name="Kerfeld C.A."/>
        </authorList>
    </citation>
    <scope>NUCLEOTIDE SEQUENCE [LARGE SCALE GENOMIC DNA]</scope>
    <source>
        <strain evidence="4">ATCC 29371 / PCC 7437</strain>
    </source>
</reference>
<accession>K9XTT9</accession>
<dbReference type="eggNOG" id="ENOG5031501">
    <property type="taxonomic scope" value="Bacteria"/>
</dbReference>